<comment type="caution">
    <text evidence="2">The sequence shown here is derived from an EMBL/GenBank/DDBJ whole genome shotgun (WGS) entry which is preliminary data.</text>
</comment>
<dbReference type="Proteomes" id="UP000003656">
    <property type="component" value="Unassembled WGS sequence"/>
</dbReference>
<dbReference type="AlphaFoldDB" id="D1NX52"/>
<evidence type="ECO:0000313" key="3">
    <source>
        <dbReference type="Proteomes" id="UP000003656"/>
    </source>
</evidence>
<feature type="compositionally biased region" description="Basic and acidic residues" evidence="1">
    <location>
        <begin position="22"/>
        <end position="32"/>
    </location>
</feature>
<dbReference type="EMBL" id="ABXB03000010">
    <property type="protein sequence ID" value="EFA22043.1"/>
    <property type="molecule type" value="Genomic_DNA"/>
</dbReference>
<proteinExistence type="predicted"/>
<name>D1NX52_9BIFI</name>
<accession>D1NX52</accession>
<sequence length="39" mass="4428">MRENMHACITAPEPFNINHSAHSHEASRRNAEPDLQSDI</sequence>
<reference evidence="2 3" key="1">
    <citation type="submission" date="2009-11" db="EMBL/GenBank/DDBJ databases">
        <authorList>
            <person name="Weinstock G."/>
            <person name="Sodergren E."/>
            <person name="Clifton S."/>
            <person name="Fulton L."/>
            <person name="Fulton B."/>
            <person name="Courtney L."/>
            <person name="Fronick C."/>
            <person name="Harrison M."/>
            <person name="Strong C."/>
            <person name="Farmer C."/>
            <person name="Delahaunty K."/>
            <person name="Markovic C."/>
            <person name="Hall O."/>
            <person name="Minx P."/>
            <person name="Tomlinson C."/>
            <person name="Mitreva M."/>
            <person name="Nelson J."/>
            <person name="Hou S."/>
            <person name="Wollam A."/>
            <person name="Pepin K.H."/>
            <person name="Johnson M."/>
            <person name="Bhonagiri V."/>
            <person name="Nash W.E."/>
            <person name="Warren W."/>
            <person name="Chinwalla A."/>
            <person name="Mardis E.R."/>
            <person name="Wilson R.K."/>
        </authorList>
    </citation>
    <scope>NUCLEOTIDE SEQUENCE [LARGE SCALE GENOMIC DNA]</scope>
    <source>
        <strain evidence="2 3">DSM 20093</strain>
    </source>
</reference>
<protein>
    <submittedName>
        <fullName evidence="2">Uncharacterized protein</fullName>
    </submittedName>
</protein>
<dbReference type="STRING" id="561180.BIFGAL_04460"/>
<gene>
    <name evidence="2" type="ORF">BIFGAL_04460</name>
</gene>
<evidence type="ECO:0000313" key="2">
    <source>
        <dbReference type="EMBL" id="EFA22043.1"/>
    </source>
</evidence>
<feature type="region of interest" description="Disordered" evidence="1">
    <location>
        <begin position="1"/>
        <end position="39"/>
    </location>
</feature>
<organism evidence="2 3">
    <name type="scientific">Bifidobacterium gallicum DSM 20093 = LMG 11596</name>
    <dbReference type="NCBI Taxonomy" id="561180"/>
    <lineage>
        <taxon>Bacteria</taxon>
        <taxon>Bacillati</taxon>
        <taxon>Actinomycetota</taxon>
        <taxon>Actinomycetes</taxon>
        <taxon>Bifidobacteriales</taxon>
        <taxon>Bifidobacteriaceae</taxon>
        <taxon>Bifidobacterium</taxon>
    </lineage>
</organism>
<evidence type="ECO:0000256" key="1">
    <source>
        <dbReference type="SAM" id="MobiDB-lite"/>
    </source>
</evidence>